<feature type="transmembrane region" description="Helical" evidence="6">
    <location>
        <begin position="217"/>
        <end position="235"/>
    </location>
</feature>
<comment type="subcellular location">
    <subcellularLocation>
        <location evidence="1">Cell membrane</location>
        <topology evidence="1">Multi-pass membrane protein</topology>
    </subcellularLocation>
</comment>
<evidence type="ECO:0000256" key="4">
    <source>
        <dbReference type="ARBA" id="ARBA00022989"/>
    </source>
</evidence>
<name>A0A1V0AEH7_9ACTN</name>
<feature type="transmembrane region" description="Helical" evidence="6">
    <location>
        <begin position="62"/>
        <end position="83"/>
    </location>
</feature>
<feature type="transmembrane region" description="Helical" evidence="6">
    <location>
        <begin position="255"/>
        <end position="277"/>
    </location>
</feature>
<dbReference type="KEGG" id="noa:BKM31_50565"/>
<dbReference type="STRING" id="1909395.BKM31_50565"/>
<dbReference type="GO" id="GO:0022857">
    <property type="term" value="F:transmembrane transporter activity"/>
    <property type="evidence" value="ECO:0007669"/>
    <property type="project" value="InterPro"/>
</dbReference>
<gene>
    <name evidence="7" type="ORF">BKM31_50565</name>
</gene>
<keyword evidence="4 6" id="KW-1133">Transmembrane helix</keyword>
<keyword evidence="8" id="KW-1185">Reference proteome</keyword>
<feature type="transmembrane region" description="Helical" evidence="6">
    <location>
        <begin position="34"/>
        <end position="55"/>
    </location>
</feature>
<feature type="transmembrane region" description="Helical" evidence="6">
    <location>
        <begin position="343"/>
        <end position="366"/>
    </location>
</feature>
<dbReference type="EMBL" id="CP017717">
    <property type="protein sequence ID" value="AQZ68634.1"/>
    <property type="molecule type" value="Genomic_DNA"/>
</dbReference>
<dbReference type="PANTHER" id="PTHR23513">
    <property type="entry name" value="INTEGRAL MEMBRANE EFFLUX PROTEIN-RELATED"/>
    <property type="match status" value="1"/>
</dbReference>
<reference evidence="8" key="1">
    <citation type="journal article" date="2017" name="Med. Chem. Commun.">
        <title>Nonomuraea sp. ATCC 55076 harbours the largest actinomycete chromosome to date and the kistamicin biosynthetic gene cluster.</title>
        <authorList>
            <person name="Nazari B."/>
            <person name="Forneris C.C."/>
            <person name="Gibson M.I."/>
            <person name="Moon K."/>
            <person name="Schramma K.R."/>
            <person name="Seyedsayamdost M.R."/>
        </authorList>
    </citation>
    <scope>NUCLEOTIDE SEQUENCE [LARGE SCALE GENOMIC DNA]</scope>
    <source>
        <strain evidence="8">ATCC 55076</strain>
    </source>
</reference>
<evidence type="ECO:0000313" key="7">
    <source>
        <dbReference type="EMBL" id="AQZ68634.1"/>
    </source>
</evidence>
<dbReference type="InterPro" id="IPR036259">
    <property type="entry name" value="MFS_trans_sf"/>
</dbReference>
<dbReference type="SUPFAM" id="SSF103473">
    <property type="entry name" value="MFS general substrate transporter"/>
    <property type="match status" value="1"/>
</dbReference>
<feature type="transmembrane region" description="Helical" evidence="6">
    <location>
        <begin position="128"/>
        <end position="148"/>
    </location>
</feature>
<evidence type="ECO:0000313" key="8">
    <source>
        <dbReference type="Proteomes" id="UP000190797"/>
    </source>
</evidence>
<feature type="transmembrane region" description="Helical" evidence="6">
    <location>
        <begin position="312"/>
        <end position="331"/>
    </location>
</feature>
<sequence length="423" mass="43476">MPLFVLGVTLVSFAFMFSKPSLYDLGALTPPASAHVSSASGLRSLLLAPLLGVLLDRVRRRRVVPVTLAAALALTLVFAGVAAEGVGAFVVPVMLIASAALTALWQVGEETYLPSVVGVRGRLVTANALLTVLPQLGVAAIGPLLALADPGGPAFVIVVAGAAACAAVAFHAVETTEEPPPIRAELQQEAVEGPPLPRAGVWREAAEGVRFTLRDPVLRAIALCLFVTGLTGEFADDMVGMAFHVLVEDVPPAEVALASMGSVYGALVLGALAAMLLHRKLGVYRLAWVALLVSQPFTLLVTLSGVAGGWSWYMIGVLVPLAGSIAATIALTSHRQAITPARLLGRVTGTLVALAALGEPAGALLLGLPGEWLREAGEDASSPSRLLPGLVLAVALSMAAAVPLLRGRRHAEAASPEVEPSQP</sequence>
<dbReference type="AlphaFoldDB" id="A0A1V0AEH7"/>
<organism evidence="7 8">
    <name type="scientific">[Actinomadura] parvosata subsp. kistnae</name>
    <dbReference type="NCBI Taxonomy" id="1909395"/>
    <lineage>
        <taxon>Bacteria</taxon>
        <taxon>Bacillati</taxon>
        <taxon>Actinomycetota</taxon>
        <taxon>Actinomycetes</taxon>
        <taxon>Streptosporangiales</taxon>
        <taxon>Streptosporangiaceae</taxon>
        <taxon>Nonomuraea</taxon>
    </lineage>
</organism>
<feature type="transmembrane region" description="Helical" evidence="6">
    <location>
        <begin position="89"/>
        <end position="107"/>
    </location>
</feature>
<dbReference type="RefSeq" id="WP_196223955.1">
    <property type="nucleotide sequence ID" value="NZ_CP017717.1"/>
</dbReference>
<evidence type="ECO:0000256" key="6">
    <source>
        <dbReference type="SAM" id="Phobius"/>
    </source>
</evidence>
<dbReference type="Pfam" id="PF07690">
    <property type="entry name" value="MFS_1"/>
    <property type="match status" value="1"/>
</dbReference>
<protein>
    <recommendedName>
        <fullName evidence="9">MFS transporter</fullName>
    </recommendedName>
</protein>
<dbReference type="GO" id="GO:0005886">
    <property type="term" value="C:plasma membrane"/>
    <property type="evidence" value="ECO:0007669"/>
    <property type="project" value="UniProtKB-SubCell"/>
</dbReference>
<keyword evidence="5 6" id="KW-0472">Membrane</keyword>
<evidence type="ECO:0008006" key="9">
    <source>
        <dbReference type="Google" id="ProtNLM"/>
    </source>
</evidence>
<feature type="transmembrane region" description="Helical" evidence="6">
    <location>
        <begin position="286"/>
        <end position="306"/>
    </location>
</feature>
<evidence type="ECO:0000256" key="3">
    <source>
        <dbReference type="ARBA" id="ARBA00022692"/>
    </source>
</evidence>
<dbReference type="Proteomes" id="UP000190797">
    <property type="component" value="Chromosome"/>
</dbReference>
<evidence type="ECO:0000256" key="5">
    <source>
        <dbReference type="ARBA" id="ARBA00023136"/>
    </source>
</evidence>
<evidence type="ECO:0000256" key="1">
    <source>
        <dbReference type="ARBA" id="ARBA00004651"/>
    </source>
</evidence>
<keyword evidence="2" id="KW-1003">Cell membrane</keyword>
<proteinExistence type="predicted"/>
<dbReference type="PANTHER" id="PTHR23513:SF18">
    <property type="entry name" value="INTEGRAL MEMBRANE PROTEIN"/>
    <property type="match status" value="1"/>
</dbReference>
<accession>A0A1V0AEH7</accession>
<keyword evidence="3 6" id="KW-0812">Transmembrane</keyword>
<dbReference type="InterPro" id="IPR011701">
    <property type="entry name" value="MFS"/>
</dbReference>
<evidence type="ECO:0000256" key="2">
    <source>
        <dbReference type="ARBA" id="ARBA00022475"/>
    </source>
</evidence>
<dbReference type="Gene3D" id="1.20.1250.20">
    <property type="entry name" value="MFS general substrate transporter like domains"/>
    <property type="match status" value="1"/>
</dbReference>
<feature type="transmembrane region" description="Helical" evidence="6">
    <location>
        <begin position="154"/>
        <end position="173"/>
    </location>
</feature>
<feature type="transmembrane region" description="Helical" evidence="6">
    <location>
        <begin position="386"/>
        <end position="405"/>
    </location>
</feature>